<evidence type="ECO:0000259" key="10">
    <source>
        <dbReference type="SMART" id="SM00911"/>
    </source>
</evidence>
<dbReference type="SUPFAM" id="SSF55785">
    <property type="entry name" value="PYP-like sensor domain (PAS domain)"/>
    <property type="match status" value="2"/>
</dbReference>
<feature type="domain" description="Signal transduction histidine kinase HWE region" evidence="10">
    <location>
        <begin position="301"/>
        <end position="383"/>
    </location>
</feature>
<evidence type="ECO:0000256" key="3">
    <source>
        <dbReference type="ARBA" id="ARBA00021740"/>
    </source>
</evidence>
<evidence type="ECO:0000256" key="2">
    <source>
        <dbReference type="ARBA" id="ARBA00012438"/>
    </source>
</evidence>
<keyword evidence="6" id="KW-0547">Nucleotide-binding</keyword>
<dbReference type="PANTHER" id="PTHR41523">
    <property type="entry name" value="TWO-COMPONENT SYSTEM SENSOR PROTEIN"/>
    <property type="match status" value="1"/>
</dbReference>
<dbReference type="Pfam" id="PF13188">
    <property type="entry name" value="PAS_8"/>
    <property type="match status" value="1"/>
</dbReference>
<dbReference type="SMART" id="SM00091">
    <property type="entry name" value="PAS"/>
    <property type="match status" value="2"/>
</dbReference>
<dbReference type="GO" id="GO:0004673">
    <property type="term" value="F:protein histidine kinase activity"/>
    <property type="evidence" value="ECO:0007669"/>
    <property type="project" value="UniProtKB-EC"/>
</dbReference>
<evidence type="ECO:0000259" key="9">
    <source>
        <dbReference type="SMART" id="SM00091"/>
    </source>
</evidence>
<dbReference type="GO" id="GO:0005524">
    <property type="term" value="F:ATP binding"/>
    <property type="evidence" value="ECO:0007669"/>
    <property type="project" value="UniProtKB-KW"/>
</dbReference>
<dbReference type="Gene3D" id="3.30.565.10">
    <property type="entry name" value="Histidine kinase-like ATPase, C-terminal domain"/>
    <property type="match status" value="1"/>
</dbReference>
<dbReference type="InterPro" id="IPR011102">
    <property type="entry name" value="Sig_transdc_His_kinase_HWE"/>
</dbReference>
<keyword evidence="4" id="KW-0597">Phosphoprotein</keyword>
<dbReference type="NCBIfam" id="TIGR00229">
    <property type="entry name" value="sensory_box"/>
    <property type="match status" value="1"/>
</dbReference>
<dbReference type="SMART" id="SM00911">
    <property type="entry name" value="HWE_HK"/>
    <property type="match status" value="1"/>
</dbReference>
<dbReference type="PANTHER" id="PTHR41523:SF7">
    <property type="entry name" value="HISTIDINE KINASE"/>
    <property type="match status" value="1"/>
</dbReference>
<feature type="domain" description="PAS" evidence="9">
    <location>
        <begin position="173"/>
        <end position="241"/>
    </location>
</feature>
<evidence type="ECO:0000256" key="7">
    <source>
        <dbReference type="ARBA" id="ARBA00022777"/>
    </source>
</evidence>
<sequence length="495" mass="52920">MSNGRSDLSKDELYRRLEEAEDIIRAIREGEIDALVIRKSSVSDEVFTLDGNDSYRSFMEAMDIGAAAFDSHGNLLYCNGALCTLLDVSKQSVAEGGFWDAFDDVNRAAVNNALRAARDQKTTCEVQISVDGSLRRLLLNSDALQLGVNDAVAATFTDITDRIQAERNQEAERTALAILASAAEAVVVTDEDGIVSHANAAAIALASCDPVGLSFDKAFGLEFSAATGLMQGDDFIALAVAGQSVQGVEALAPRGRITQDVLVSAAPLRVAENQTKGAVATLVDLSARKSAERQQLLLMRELDHRVKNTLALVVSISNRTASTEDSIEGFREAFSGRIHALAATHNILADRSWSSIRLSELVAAELAPFVADYHRRFSIDGSDVEILPRAAVPLGLIIHELATNAAKYGALTSESGTISVQLDPNVEGESRIIRWVERGGPEVSPPTRKGFGHTVIERSLKYSPAGGAQIDFAPSGVTCSIRIPAEDVMATSPIL</sequence>
<dbReference type="InterPro" id="IPR035965">
    <property type="entry name" value="PAS-like_dom_sf"/>
</dbReference>
<organism evidence="11 12">
    <name type="scientific">Rhizobium wenxiniae</name>
    <dbReference type="NCBI Taxonomy" id="1737357"/>
    <lineage>
        <taxon>Bacteria</taxon>
        <taxon>Pseudomonadati</taxon>
        <taxon>Pseudomonadota</taxon>
        <taxon>Alphaproteobacteria</taxon>
        <taxon>Hyphomicrobiales</taxon>
        <taxon>Rhizobiaceae</taxon>
        <taxon>Rhizobium/Agrobacterium group</taxon>
        <taxon>Rhizobium</taxon>
    </lineage>
</organism>
<proteinExistence type="predicted"/>
<comment type="catalytic activity">
    <reaction evidence="1">
        <text>ATP + protein L-histidine = ADP + protein N-phospho-L-histidine.</text>
        <dbReference type="EC" id="2.7.13.3"/>
    </reaction>
</comment>
<feature type="domain" description="PAS" evidence="9">
    <location>
        <begin position="53"/>
        <end position="119"/>
    </location>
</feature>
<evidence type="ECO:0000256" key="8">
    <source>
        <dbReference type="ARBA" id="ARBA00022840"/>
    </source>
</evidence>
<name>A0A7W9Y9P3_9HYPH</name>
<keyword evidence="12" id="KW-1185">Reference proteome</keyword>
<dbReference type="EC" id="2.7.13.3" evidence="2"/>
<evidence type="ECO:0000256" key="5">
    <source>
        <dbReference type="ARBA" id="ARBA00022679"/>
    </source>
</evidence>
<gene>
    <name evidence="11" type="ORF">HNQ72_004356</name>
</gene>
<dbReference type="Pfam" id="PF07536">
    <property type="entry name" value="HWE_HK"/>
    <property type="match status" value="1"/>
</dbReference>
<dbReference type="Proteomes" id="UP000547879">
    <property type="component" value="Unassembled WGS sequence"/>
</dbReference>
<accession>A0A7W9Y9P3</accession>
<evidence type="ECO:0000256" key="4">
    <source>
        <dbReference type="ARBA" id="ARBA00022553"/>
    </source>
</evidence>
<reference evidence="11 12" key="1">
    <citation type="submission" date="2020-08" db="EMBL/GenBank/DDBJ databases">
        <title>Genomic Encyclopedia of Type Strains, Phase IV (KMG-IV): sequencing the most valuable type-strain genomes for metagenomic binning, comparative biology and taxonomic classification.</title>
        <authorList>
            <person name="Goeker M."/>
        </authorList>
    </citation>
    <scope>NUCLEOTIDE SEQUENCE [LARGE SCALE GENOMIC DNA]</scope>
    <source>
        <strain evidence="11 12">DSM 100734</strain>
    </source>
</reference>
<protein>
    <recommendedName>
        <fullName evidence="3">Blue-light-activated histidine kinase</fullName>
        <ecNumber evidence="2">2.7.13.3</ecNumber>
    </recommendedName>
</protein>
<dbReference type="InterPro" id="IPR000014">
    <property type="entry name" value="PAS"/>
</dbReference>
<dbReference type="RefSeq" id="WP_183995136.1">
    <property type="nucleotide sequence ID" value="NZ_BMHW01000019.1"/>
</dbReference>
<keyword evidence="5" id="KW-0808">Transferase</keyword>
<dbReference type="EMBL" id="JACHEG010000006">
    <property type="protein sequence ID" value="MBB6164511.1"/>
    <property type="molecule type" value="Genomic_DNA"/>
</dbReference>
<evidence type="ECO:0000313" key="11">
    <source>
        <dbReference type="EMBL" id="MBB6164511.1"/>
    </source>
</evidence>
<dbReference type="InterPro" id="IPR036890">
    <property type="entry name" value="HATPase_C_sf"/>
</dbReference>
<evidence type="ECO:0000313" key="12">
    <source>
        <dbReference type="Proteomes" id="UP000547879"/>
    </source>
</evidence>
<evidence type="ECO:0000256" key="6">
    <source>
        <dbReference type="ARBA" id="ARBA00022741"/>
    </source>
</evidence>
<comment type="caution">
    <text evidence="11">The sequence shown here is derived from an EMBL/GenBank/DDBJ whole genome shotgun (WGS) entry which is preliminary data.</text>
</comment>
<dbReference type="Gene3D" id="3.30.450.20">
    <property type="entry name" value="PAS domain"/>
    <property type="match status" value="2"/>
</dbReference>
<keyword evidence="7" id="KW-0418">Kinase</keyword>
<keyword evidence="8" id="KW-0067">ATP-binding</keyword>
<dbReference type="AlphaFoldDB" id="A0A7W9Y9P3"/>
<evidence type="ECO:0000256" key="1">
    <source>
        <dbReference type="ARBA" id="ARBA00000085"/>
    </source>
</evidence>
<dbReference type="Pfam" id="PF13426">
    <property type="entry name" value="PAS_9"/>
    <property type="match status" value="1"/>
</dbReference>